<protein>
    <submittedName>
        <fullName evidence="2">Putative phosphatase</fullName>
    </submittedName>
</protein>
<dbReference type="Proteomes" id="UP000025047">
    <property type="component" value="Unassembled WGS sequence"/>
</dbReference>
<dbReference type="eggNOG" id="COG3211">
    <property type="taxonomic scope" value="Bacteria"/>
</dbReference>
<dbReference type="PROSITE" id="PS51318">
    <property type="entry name" value="TAT"/>
    <property type="match status" value="1"/>
</dbReference>
<name>A0A017HJ06_9RHOB</name>
<dbReference type="RefSeq" id="WP_017929435.1">
    <property type="nucleotide sequence ID" value="NZ_KB823001.1"/>
</dbReference>
<feature type="region of interest" description="Disordered" evidence="1">
    <location>
        <begin position="452"/>
        <end position="471"/>
    </location>
</feature>
<gene>
    <name evidence="2" type="ORF">Lokhon_00325</name>
</gene>
<reference evidence="2 3" key="1">
    <citation type="submission" date="2013-03" db="EMBL/GenBank/DDBJ databases">
        <authorList>
            <person name="Fiebig A."/>
            <person name="Goeker M."/>
            <person name="Klenk H.-P.P."/>
        </authorList>
    </citation>
    <scope>NUCLEOTIDE SEQUENCE [LARGE SCALE GENOMIC DNA]</scope>
    <source>
        <strain evidence="2 3">DSM 17492</strain>
    </source>
</reference>
<keyword evidence="3" id="KW-1185">Reference proteome</keyword>
<proteinExistence type="predicted"/>
<evidence type="ECO:0000313" key="3">
    <source>
        <dbReference type="Proteomes" id="UP000025047"/>
    </source>
</evidence>
<dbReference type="Pfam" id="PF05787">
    <property type="entry name" value="PhoX"/>
    <property type="match status" value="1"/>
</dbReference>
<accession>A0A017HJ06</accession>
<comment type="caution">
    <text evidence="2">The sequence shown here is derived from an EMBL/GenBank/DDBJ whole genome shotgun (WGS) entry which is preliminary data.</text>
</comment>
<dbReference type="PANTHER" id="PTHR35399:SF2">
    <property type="entry name" value="DUF839 DOMAIN-CONTAINING PROTEIN"/>
    <property type="match status" value="1"/>
</dbReference>
<evidence type="ECO:0000313" key="2">
    <source>
        <dbReference type="EMBL" id="EYD73769.1"/>
    </source>
</evidence>
<dbReference type="HOGENOM" id="CLU_018570_2_0_5"/>
<sequence length="625" mass="67654">MDRKQLNALSWDDWDERRRPTAETTDFDRVVAGAVSRRGFLSGLVAFGSGAAVMGSGVMGATSARAHAVSRFGFTPIPIATDFTVHVPEGYEWKVLTSWGDPLFSDAPAFDPARGTTHEGQARAVGENTDGMHLFAIDGREVIAVNHEYANLEINLPDNDEGQPASVEDIRQVQDSQGVAVFEVKDNGAGYEVVLDSPYNRRITHRTPMRITGPAAGHALLRTSADPSGTQALGTFNNCGAGRTPWGTYLTCEENFNGYFGSTDAELALPEGFDRYGIGHASRYAYEQFDARFDLAAEPNEPNRAGYVVEIDPSDASSTPVKRTALGRFKHENAEVTLAADGRVVVYLGDDERGEFLYRYVSDDVYVEGGDTSGLLDAGQLYVAKFHEDGRGEWLALTPETTGMDRAMIHIHTRQAGSAVGATTMDRPEWVAVNPVRAEAYCALTNNKNRAVKPNAGGDETPVGGPNPRAENNYGQIVRWRPEGEDHAADVFAWDLYVMAGNPEVHSDAYAGSDNVTPGNLFNSPDGMAFDSRGMLWIQTDGDDSNEGDFAGMGNNQMLCGDPETGEIARFMTGPKGSEVTGATFSADRRTMFVGIQHPENFPDPQALPRSSIVAIRRTDGAEIG</sequence>
<evidence type="ECO:0000256" key="1">
    <source>
        <dbReference type="SAM" id="MobiDB-lite"/>
    </source>
</evidence>
<dbReference type="SUPFAM" id="SSF101898">
    <property type="entry name" value="NHL repeat"/>
    <property type="match status" value="1"/>
</dbReference>
<dbReference type="AlphaFoldDB" id="A0A017HJ06"/>
<organism evidence="2 3">
    <name type="scientific">Limimaricola hongkongensis DSM 17492</name>
    <dbReference type="NCBI Taxonomy" id="1122180"/>
    <lineage>
        <taxon>Bacteria</taxon>
        <taxon>Pseudomonadati</taxon>
        <taxon>Pseudomonadota</taxon>
        <taxon>Alphaproteobacteria</taxon>
        <taxon>Rhodobacterales</taxon>
        <taxon>Paracoccaceae</taxon>
        <taxon>Limimaricola</taxon>
    </lineage>
</organism>
<dbReference type="OrthoDB" id="9801383at2"/>
<dbReference type="PANTHER" id="PTHR35399">
    <property type="entry name" value="SLR8030 PROTEIN"/>
    <property type="match status" value="1"/>
</dbReference>
<dbReference type="InterPro" id="IPR008557">
    <property type="entry name" value="PhoX"/>
</dbReference>
<dbReference type="EMBL" id="APGJ01000001">
    <property type="protein sequence ID" value="EYD73769.1"/>
    <property type="molecule type" value="Genomic_DNA"/>
</dbReference>
<dbReference type="InterPro" id="IPR006311">
    <property type="entry name" value="TAT_signal"/>
</dbReference>
<dbReference type="STRING" id="1122180.Lokhon_00325"/>
<dbReference type="PATRIC" id="fig|1122180.6.peg.330"/>